<keyword evidence="4" id="KW-1185">Reference proteome</keyword>
<evidence type="ECO:0000256" key="1">
    <source>
        <dbReference type="SAM" id="MobiDB-lite"/>
    </source>
</evidence>
<feature type="transmembrane region" description="Helical" evidence="2">
    <location>
        <begin position="56"/>
        <end position="74"/>
    </location>
</feature>
<protein>
    <submittedName>
        <fullName evidence="3">Uncharacterized protein</fullName>
    </submittedName>
</protein>
<organism evidence="3 4">
    <name type="scientific">Canna indica</name>
    <name type="common">Indian-shot</name>
    <dbReference type="NCBI Taxonomy" id="4628"/>
    <lineage>
        <taxon>Eukaryota</taxon>
        <taxon>Viridiplantae</taxon>
        <taxon>Streptophyta</taxon>
        <taxon>Embryophyta</taxon>
        <taxon>Tracheophyta</taxon>
        <taxon>Spermatophyta</taxon>
        <taxon>Magnoliopsida</taxon>
        <taxon>Liliopsida</taxon>
        <taxon>Zingiberales</taxon>
        <taxon>Cannaceae</taxon>
        <taxon>Canna</taxon>
    </lineage>
</organism>
<dbReference type="EMBL" id="CP136891">
    <property type="protein sequence ID" value="WOK99469.1"/>
    <property type="molecule type" value="Genomic_DNA"/>
</dbReference>
<dbReference type="Proteomes" id="UP001327560">
    <property type="component" value="Chromosome 2"/>
</dbReference>
<accession>A0AAQ3JZU4</accession>
<gene>
    <name evidence="3" type="ORF">Cni_G08181</name>
</gene>
<name>A0AAQ3JZU4_9LILI</name>
<proteinExistence type="predicted"/>
<feature type="region of interest" description="Disordered" evidence="1">
    <location>
        <begin position="1"/>
        <end position="38"/>
    </location>
</feature>
<sequence>MANSTGRKRSSRRAKRLPRRHIPHYDPDANGDLTTPTASMENDTELRYRHRFWNMILGYLLWLTVVVLVFLLAYRALPMIFDNLTSLGVAGLLLAIACRLSPEHLANVAKDLLPIINQNRGL</sequence>
<dbReference type="AlphaFoldDB" id="A0AAQ3JZU4"/>
<reference evidence="3 4" key="1">
    <citation type="submission" date="2023-10" db="EMBL/GenBank/DDBJ databases">
        <title>Chromosome-scale genome assembly provides insights into flower coloration mechanisms of Canna indica.</title>
        <authorList>
            <person name="Li C."/>
        </authorList>
    </citation>
    <scope>NUCLEOTIDE SEQUENCE [LARGE SCALE GENOMIC DNA]</scope>
    <source>
        <tissue evidence="3">Flower</tissue>
    </source>
</reference>
<keyword evidence="2" id="KW-1133">Transmembrane helix</keyword>
<evidence type="ECO:0000313" key="3">
    <source>
        <dbReference type="EMBL" id="WOK99469.1"/>
    </source>
</evidence>
<evidence type="ECO:0000256" key="2">
    <source>
        <dbReference type="SAM" id="Phobius"/>
    </source>
</evidence>
<keyword evidence="2" id="KW-0472">Membrane</keyword>
<feature type="compositionally biased region" description="Basic residues" evidence="1">
    <location>
        <begin position="1"/>
        <end position="22"/>
    </location>
</feature>
<evidence type="ECO:0000313" key="4">
    <source>
        <dbReference type="Proteomes" id="UP001327560"/>
    </source>
</evidence>
<keyword evidence="2" id="KW-0812">Transmembrane</keyword>